<accession>A0A0V1EZB0</accession>
<protein>
    <recommendedName>
        <fullName evidence="2">Ragulator complex protein LAMTOR2 homolog</fullName>
    </recommendedName>
</protein>
<dbReference type="Proteomes" id="UP000054632">
    <property type="component" value="Unassembled WGS sequence"/>
</dbReference>
<dbReference type="GO" id="GO:0005737">
    <property type="term" value="C:cytoplasm"/>
    <property type="evidence" value="ECO:0007669"/>
    <property type="project" value="UniProtKB-ARBA"/>
</dbReference>
<dbReference type="PANTHER" id="PTHR13323">
    <property type="entry name" value="LATE ENDOSOMAL/LYSOSOMAL MP1 INTERACTING PROTEIN"/>
    <property type="match status" value="1"/>
</dbReference>
<feature type="domain" description="Roadblock/LAMTOR2" evidence="3">
    <location>
        <begin position="15"/>
        <end position="103"/>
    </location>
</feature>
<dbReference type="GO" id="GO:0060090">
    <property type="term" value="F:molecular adaptor activity"/>
    <property type="evidence" value="ECO:0007669"/>
    <property type="project" value="InterPro"/>
</dbReference>
<evidence type="ECO:0000256" key="2">
    <source>
        <dbReference type="ARBA" id="ARBA00072715"/>
    </source>
</evidence>
<name>A0A0V1EZB0_TRIPS</name>
<sequence>LHVLFIEKMIRPTVLNSILCQANAEGVTGTLLMNREGMVLCHAGCDESQAEAIAAIASNIWCSYEKSGQETFRDDKLKWFFLEGSEGRIAICKVSTLLLCMVANDTVEIGMLRGKNFYFLALCGQALLRTVTDSYTSKMIAYLYLFHIVNDV</sequence>
<dbReference type="InterPro" id="IPR004942">
    <property type="entry name" value="Roadblock/LAMTOR2_dom"/>
</dbReference>
<feature type="non-terminal residue" evidence="4">
    <location>
        <position position="1"/>
    </location>
</feature>
<gene>
    <name evidence="4" type="primary">lamtor2</name>
    <name evidence="4" type="ORF">T4A_12673</name>
</gene>
<dbReference type="FunFam" id="3.30.450.30:FF:000004">
    <property type="entry name" value="ragulator complex protein LAMTOR2"/>
    <property type="match status" value="1"/>
</dbReference>
<dbReference type="EMBL" id="JYDR01000002">
    <property type="protein sequence ID" value="KRY78991.1"/>
    <property type="molecule type" value="Genomic_DNA"/>
</dbReference>
<evidence type="ECO:0000259" key="3">
    <source>
        <dbReference type="SMART" id="SM00960"/>
    </source>
</evidence>
<reference evidence="4 5" key="1">
    <citation type="submission" date="2015-01" db="EMBL/GenBank/DDBJ databases">
        <title>Evolution of Trichinella species and genotypes.</title>
        <authorList>
            <person name="Korhonen P.K."/>
            <person name="Edoardo P."/>
            <person name="Giuseppe L.R."/>
            <person name="Gasser R.B."/>
        </authorList>
    </citation>
    <scope>NUCLEOTIDE SEQUENCE [LARGE SCALE GENOMIC DNA]</scope>
    <source>
        <strain evidence="4">ISS13</strain>
    </source>
</reference>
<evidence type="ECO:0000313" key="4">
    <source>
        <dbReference type="EMBL" id="KRY78991.1"/>
    </source>
</evidence>
<dbReference type="SUPFAM" id="SSF103196">
    <property type="entry name" value="Roadblock/LC7 domain"/>
    <property type="match status" value="1"/>
</dbReference>
<dbReference type="InterPro" id="IPR037587">
    <property type="entry name" value="LAMTOR2-like"/>
</dbReference>
<dbReference type="Pfam" id="PF03259">
    <property type="entry name" value="Robl_LC7"/>
    <property type="match status" value="1"/>
</dbReference>
<dbReference type="GO" id="GO:0032008">
    <property type="term" value="P:positive regulation of TOR signaling"/>
    <property type="evidence" value="ECO:0007669"/>
    <property type="project" value="InterPro"/>
</dbReference>
<organism evidence="4 5">
    <name type="scientific">Trichinella pseudospiralis</name>
    <name type="common">Parasitic roundworm</name>
    <dbReference type="NCBI Taxonomy" id="6337"/>
    <lineage>
        <taxon>Eukaryota</taxon>
        <taxon>Metazoa</taxon>
        <taxon>Ecdysozoa</taxon>
        <taxon>Nematoda</taxon>
        <taxon>Enoplea</taxon>
        <taxon>Dorylaimia</taxon>
        <taxon>Trichinellida</taxon>
        <taxon>Trichinellidae</taxon>
        <taxon>Trichinella</taxon>
    </lineage>
</organism>
<dbReference type="AlphaFoldDB" id="A0A0V1EZB0"/>
<dbReference type="Gene3D" id="3.30.450.30">
    <property type="entry name" value="Dynein light chain 2a, cytoplasmic"/>
    <property type="match status" value="1"/>
</dbReference>
<proteinExistence type="inferred from homology"/>
<comment type="similarity">
    <text evidence="1">Belongs to the GAMAD family.</text>
</comment>
<dbReference type="SMART" id="SM00960">
    <property type="entry name" value="Robl_LC7"/>
    <property type="match status" value="1"/>
</dbReference>
<evidence type="ECO:0000313" key="5">
    <source>
        <dbReference type="Proteomes" id="UP000054632"/>
    </source>
</evidence>
<evidence type="ECO:0000256" key="1">
    <source>
        <dbReference type="ARBA" id="ARBA00007191"/>
    </source>
</evidence>
<dbReference type="GO" id="GO:0005085">
    <property type="term" value="F:guanyl-nucleotide exchange factor activity"/>
    <property type="evidence" value="ECO:0007669"/>
    <property type="project" value="InterPro"/>
</dbReference>
<comment type="caution">
    <text evidence="4">The sequence shown here is derived from an EMBL/GenBank/DDBJ whole genome shotgun (WGS) entry which is preliminary data.</text>
</comment>